<dbReference type="AlphaFoldDB" id="A0A7G1HWM9"/>
<dbReference type="InterPro" id="IPR029031">
    <property type="entry name" value="Gingipain_N_sf"/>
</dbReference>
<dbReference type="Pfam" id="PF01364">
    <property type="entry name" value="Peptidase_C25"/>
    <property type="match status" value="1"/>
</dbReference>
<organism evidence="4 5">
    <name type="scientific">Coprobacter secundus subsp. similis</name>
    <dbReference type="NCBI Taxonomy" id="2751153"/>
    <lineage>
        <taxon>Bacteria</taxon>
        <taxon>Pseudomonadati</taxon>
        <taxon>Bacteroidota</taxon>
        <taxon>Bacteroidia</taxon>
        <taxon>Bacteroidales</taxon>
        <taxon>Barnesiellaceae</taxon>
        <taxon>Coprobacter</taxon>
    </lineage>
</organism>
<dbReference type="Proteomes" id="UP000594042">
    <property type="component" value="Chromosome"/>
</dbReference>
<dbReference type="GO" id="GO:0006508">
    <property type="term" value="P:proteolysis"/>
    <property type="evidence" value="ECO:0007669"/>
    <property type="project" value="InterPro"/>
</dbReference>
<dbReference type="RefSeq" id="WP_200754918.1">
    <property type="nucleotide sequence ID" value="NZ_AP023322.1"/>
</dbReference>
<name>A0A7G1HWM9_9BACT</name>
<dbReference type="InterPro" id="IPR005536">
    <property type="entry name" value="Peptidase_C25_Ig-like_domain"/>
</dbReference>
<dbReference type="InterPro" id="IPR013783">
    <property type="entry name" value="Ig-like_fold"/>
</dbReference>
<dbReference type="NCBIfam" id="TIGR04183">
    <property type="entry name" value="Por_Secre_tail"/>
    <property type="match status" value="1"/>
</dbReference>
<feature type="domain" description="Gingipain" evidence="2">
    <location>
        <begin position="24"/>
        <end position="353"/>
    </location>
</feature>
<gene>
    <name evidence="4" type="ORF">Cop2CBH44_24520</name>
</gene>
<dbReference type="KEGG" id="copr:Cop2CBH44_24520"/>
<evidence type="ECO:0000313" key="5">
    <source>
        <dbReference type="Proteomes" id="UP000594042"/>
    </source>
</evidence>
<reference evidence="5" key="1">
    <citation type="submission" date="2020-07" db="EMBL/GenBank/DDBJ databases">
        <title>Complete genome sequencing of Coprobacter sp. strain 2CBH44.</title>
        <authorList>
            <person name="Sakamoto M."/>
            <person name="Murakami T."/>
            <person name="Mori H."/>
        </authorList>
    </citation>
    <scope>NUCLEOTIDE SEQUENCE [LARGE SCALE GENOMIC DNA]</scope>
    <source>
        <strain evidence="5">2CBH44</strain>
    </source>
</reference>
<dbReference type="EMBL" id="AP023322">
    <property type="protein sequence ID" value="BCI64099.1"/>
    <property type="molecule type" value="Genomic_DNA"/>
</dbReference>
<sequence>MKKAIKLFLYIILCFIPTVLSAQMLIVCAPEFADEMKPFIQWKTQKGMKVELITMDKIGSTAAELKNYVADYYKKNNNRYLLLVGDAEQIPVHFCYEITKPDPNTAYSDAEYGYISSDEYPPSVLVGRFSAKTTEDVRTQVERVIYYERDIDESATWLGNSIGIADPSSNEKGDNDETDIQHIRTINDILKDNNYTTYEISKKNDLVEQLDKGCGIVNYTGHGYTESWATTGFSVNDVNKLTNINRLPFIIAAGCQNGHFRLGTCLSEAFLRGQTQERKPVGAIGMLGFTIQIYWNPPMLGQDEFIKILTSDNSPKILGEVINSAYKKVIEVYKGSGSDAAKQWSLFGDPSLLLRRRTPQNMNIVYDKTLPVGTSSINIDCDTDGATVALSANDKLLDVQTVTDGQASLSFPEIEQDITLYVTITAQDKVTHQGKIIVGKGSGIEKNNINNSVLIYPNPSTGTITLSGISSLQEPVLALIYSPDGQLIKEIEIKENVPFTLSVEPGTYFLQIPNKSLTRKIVVIH</sequence>
<dbReference type="Gene3D" id="3.40.50.10390">
    <property type="entry name" value="Gingipain r, domain 1"/>
    <property type="match status" value="1"/>
</dbReference>
<dbReference type="Gene3D" id="2.60.40.10">
    <property type="entry name" value="Immunoglobulins"/>
    <property type="match status" value="1"/>
</dbReference>
<protein>
    <submittedName>
        <fullName evidence="4">Uncharacterized protein</fullName>
    </submittedName>
</protein>
<feature type="domain" description="Peptidase C25 Ig-like" evidence="3">
    <location>
        <begin position="359"/>
        <end position="436"/>
    </location>
</feature>
<dbReference type="Pfam" id="PF03785">
    <property type="entry name" value="Peptidase_C25_C"/>
    <property type="match status" value="1"/>
</dbReference>
<accession>A0A7G1HWM9</accession>
<proteinExistence type="predicted"/>
<evidence type="ECO:0000259" key="2">
    <source>
        <dbReference type="Pfam" id="PF01364"/>
    </source>
</evidence>
<dbReference type="GO" id="GO:0008234">
    <property type="term" value="F:cysteine-type peptidase activity"/>
    <property type="evidence" value="ECO:0007669"/>
    <property type="project" value="InterPro"/>
</dbReference>
<dbReference type="SUPFAM" id="SSF52129">
    <property type="entry name" value="Caspase-like"/>
    <property type="match status" value="1"/>
</dbReference>
<keyword evidence="5" id="KW-1185">Reference proteome</keyword>
<keyword evidence="1" id="KW-0732">Signal</keyword>
<dbReference type="InterPro" id="IPR029030">
    <property type="entry name" value="Caspase-like_dom_sf"/>
</dbReference>
<dbReference type="Gene3D" id="3.40.50.1460">
    <property type="match status" value="1"/>
</dbReference>
<dbReference type="InterPro" id="IPR026444">
    <property type="entry name" value="Secre_tail"/>
</dbReference>
<dbReference type="InterPro" id="IPR001769">
    <property type="entry name" value="Gingipain"/>
</dbReference>
<evidence type="ECO:0000259" key="3">
    <source>
        <dbReference type="Pfam" id="PF03785"/>
    </source>
</evidence>
<evidence type="ECO:0000313" key="4">
    <source>
        <dbReference type="EMBL" id="BCI64099.1"/>
    </source>
</evidence>
<evidence type="ECO:0000256" key="1">
    <source>
        <dbReference type="ARBA" id="ARBA00022729"/>
    </source>
</evidence>